<name>A0A4R0MLU5_9SPHI</name>
<evidence type="ECO:0000313" key="1">
    <source>
        <dbReference type="EMBL" id="TCC87407.1"/>
    </source>
</evidence>
<protein>
    <recommendedName>
        <fullName evidence="3">XRE family transcriptional regulator</fullName>
    </recommendedName>
</protein>
<comment type="caution">
    <text evidence="1">The sequence shown here is derived from an EMBL/GenBank/DDBJ whole genome shotgun (WGS) entry which is preliminary data.</text>
</comment>
<organism evidence="1 2">
    <name type="scientific">Pedobacter hiemivivus</name>
    <dbReference type="NCBI Taxonomy" id="2530454"/>
    <lineage>
        <taxon>Bacteria</taxon>
        <taxon>Pseudomonadati</taxon>
        <taxon>Bacteroidota</taxon>
        <taxon>Sphingobacteriia</taxon>
        <taxon>Sphingobacteriales</taxon>
        <taxon>Sphingobacteriaceae</taxon>
        <taxon>Pedobacter</taxon>
    </lineage>
</organism>
<gene>
    <name evidence="1" type="ORF">EZ444_22525</name>
</gene>
<keyword evidence="2" id="KW-1185">Reference proteome</keyword>
<evidence type="ECO:0008006" key="3">
    <source>
        <dbReference type="Google" id="ProtNLM"/>
    </source>
</evidence>
<proteinExistence type="predicted"/>
<reference evidence="1 2" key="1">
    <citation type="submission" date="2019-02" db="EMBL/GenBank/DDBJ databases">
        <title>Pedobacter sp. RP-3-8 sp. nov., isolated from Arctic soil.</title>
        <authorList>
            <person name="Dahal R.H."/>
        </authorList>
    </citation>
    <scope>NUCLEOTIDE SEQUENCE [LARGE SCALE GENOMIC DNA]</scope>
    <source>
        <strain evidence="1 2">RP-3-8</strain>
    </source>
</reference>
<sequence>MSLKAIIDGIIRDKHRSLSWLAISMGKTFDGLRLGLINESIKYKDILLMAEILEVSPCCFFNTEGLDADQNMVSEPAVEYGDLKSTLKSCKEMVATLKDQINDKERIITLLSKAQPDKL</sequence>
<accession>A0A4R0MLU5</accession>
<dbReference type="RefSeq" id="WP_131611594.1">
    <property type="nucleotide sequence ID" value="NZ_SJSM01000023.1"/>
</dbReference>
<evidence type="ECO:0000313" key="2">
    <source>
        <dbReference type="Proteomes" id="UP000291117"/>
    </source>
</evidence>
<dbReference type="AlphaFoldDB" id="A0A4R0MLU5"/>
<dbReference type="Proteomes" id="UP000291117">
    <property type="component" value="Unassembled WGS sequence"/>
</dbReference>
<dbReference type="EMBL" id="SJSM01000023">
    <property type="protein sequence ID" value="TCC87407.1"/>
    <property type="molecule type" value="Genomic_DNA"/>
</dbReference>
<dbReference type="OrthoDB" id="770167at2"/>